<dbReference type="Proteomes" id="UP000001060">
    <property type="component" value="Chromosome"/>
</dbReference>
<proteinExistence type="predicted"/>
<dbReference type="RefSeq" id="WP_003633770.1">
    <property type="nucleotide sequence ID" value="NC_013861.1"/>
</dbReference>
<evidence type="ECO:0000313" key="2">
    <source>
        <dbReference type="Proteomes" id="UP000001060"/>
    </source>
</evidence>
<accession>D3HNB6</accession>
<reference evidence="1 2" key="1">
    <citation type="journal article" date="2010" name="PLoS Genet.">
        <title>Analysis of the Legionella longbeachae genome and transcriptome uncovers unique strategies to cause Legionnaires' disease.</title>
        <authorList>
            <person name="Cazalet C."/>
            <person name="Gomez-Valero L."/>
            <person name="Rusniok C."/>
            <person name="Lomma M."/>
            <person name="Dervins-Ravault D."/>
            <person name="Newton H."/>
            <person name="Sansom F."/>
            <person name="Jarraud S."/>
            <person name="Zidane N."/>
            <person name="Ma L."/>
            <person name="Bouchier C."/>
            <person name="Etienne J."/>
            <person name="Hartland E."/>
            <person name="Buchrieser C."/>
        </authorList>
    </citation>
    <scope>NUCLEOTIDE SEQUENCE [LARGE SCALE GENOMIC DNA]</scope>
    <source>
        <strain evidence="1 2">NSW150</strain>
    </source>
</reference>
<dbReference type="InterPro" id="IPR036770">
    <property type="entry name" value="Ankyrin_rpt-contain_sf"/>
</dbReference>
<dbReference type="AlphaFoldDB" id="D3HNB6"/>
<dbReference type="STRING" id="661367.LLO_0054"/>
<evidence type="ECO:0000313" key="1">
    <source>
        <dbReference type="EMBL" id="CBJ10378.1"/>
    </source>
</evidence>
<dbReference type="Gene3D" id="1.25.40.20">
    <property type="entry name" value="Ankyrin repeat-containing domain"/>
    <property type="match status" value="1"/>
</dbReference>
<keyword evidence="2" id="KW-1185">Reference proteome</keyword>
<dbReference type="GeneID" id="40924283"/>
<protein>
    <recommendedName>
        <fullName evidence="3">Ankyrin repeat protein</fullName>
    </recommendedName>
</protein>
<sequence>MGEVLKELWNDDLKDLSNKEHPEDFKKLQELINNMIYNSPEQRPRIDEVENQLQQIEFHEPHNEQKERETKFLNAIKLNNNSLVMEMLKNKQINLNTVKDSRGGGPLSIALERHNRPLIKLFLKESLKTDHSKESQCGSLLFELISDFQYDSNEKRAIEDRMDIAKLLIKYDITDFFRQITFKKIQAHFLRYLNIKSCKIFLIILRLNV</sequence>
<dbReference type="HOGENOM" id="CLU_1314126_0_0_6"/>
<name>D3HNB6_LEGLN</name>
<dbReference type="KEGG" id="llo:LLO_0054"/>
<organism evidence="1 2">
    <name type="scientific">Legionella longbeachae serogroup 1 (strain NSW150)</name>
    <dbReference type="NCBI Taxonomy" id="661367"/>
    <lineage>
        <taxon>Bacteria</taxon>
        <taxon>Pseudomonadati</taxon>
        <taxon>Pseudomonadota</taxon>
        <taxon>Gammaproteobacteria</taxon>
        <taxon>Legionellales</taxon>
        <taxon>Legionellaceae</taxon>
        <taxon>Legionella</taxon>
    </lineage>
</organism>
<dbReference type="EMBL" id="FN650140">
    <property type="protein sequence ID" value="CBJ10378.1"/>
    <property type="molecule type" value="Genomic_DNA"/>
</dbReference>
<gene>
    <name evidence="1" type="ordered locus">LLO_0054</name>
</gene>
<evidence type="ECO:0008006" key="3">
    <source>
        <dbReference type="Google" id="ProtNLM"/>
    </source>
</evidence>